<evidence type="ECO:0000313" key="1">
    <source>
        <dbReference type="EMBL" id="PKH47060.1"/>
    </source>
</evidence>
<evidence type="ECO:0000313" key="2">
    <source>
        <dbReference type="Proteomes" id="UP000233649"/>
    </source>
</evidence>
<feature type="non-terminal residue" evidence="1">
    <location>
        <position position="28"/>
    </location>
</feature>
<reference evidence="1 2" key="1">
    <citation type="journal article" date="2017" name="FEMS Microbiol. Ecol.">
        <title>Reconstructed genomes of novel Dehalococcoides mccartyi strains from 1,2,3,4-tetrachlorodibenzo-p-dioxin-dechlorinating enrichment cultures reveal divergent reductive dehalogenase gene profiles.</title>
        <authorList>
            <person name="Dam H.T."/>
            <person name="Vollmers J."/>
            <person name="Kaster A.K."/>
            <person name="Haggblom M.M."/>
        </authorList>
    </citation>
    <scope>NUCLEOTIDE SEQUENCE [LARGE SCALE GENOMIC DNA]</scope>
    <source>
        <strain evidence="1 2">H1-3-2.001</strain>
    </source>
</reference>
<sequence>MVEKILSSHYIYCGNLVKLRKVTVELPS</sequence>
<gene>
    <name evidence="1" type="ORF">CVH13_00758</name>
</gene>
<dbReference type="Proteomes" id="UP000233649">
    <property type="component" value="Unassembled WGS sequence"/>
</dbReference>
<organism evidence="1 2">
    <name type="scientific">Dehalococcoides mccartyi</name>
    <dbReference type="NCBI Taxonomy" id="61435"/>
    <lineage>
        <taxon>Bacteria</taxon>
        <taxon>Bacillati</taxon>
        <taxon>Chloroflexota</taxon>
        <taxon>Dehalococcoidia</taxon>
        <taxon>Dehalococcoidales</taxon>
        <taxon>Dehalococcoidaceae</taxon>
        <taxon>Dehalococcoides</taxon>
    </lineage>
</organism>
<dbReference type="AlphaFoldDB" id="A0A2J1DY61"/>
<dbReference type="EMBL" id="PHFD01000146">
    <property type="protein sequence ID" value="PKH47060.1"/>
    <property type="molecule type" value="Genomic_DNA"/>
</dbReference>
<protein>
    <submittedName>
        <fullName evidence="1">DNA mismatch repair protein MutT</fullName>
    </submittedName>
</protein>
<proteinExistence type="predicted"/>
<name>A0A2J1DY61_9CHLR</name>
<accession>A0A2J1DY61</accession>
<comment type="caution">
    <text evidence="1">The sequence shown here is derived from an EMBL/GenBank/DDBJ whole genome shotgun (WGS) entry which is preliminary data.</text>
</comment>